<keyword evidence="1" id="KW-0472">Membrane</keyword>
<evidence type="ECO:0000313" key="3">
    <source>
        <dbReference type="Proteomes" id="UP000194464"/>
    </source>
</evidence>
<evidence type="ECO:0000256" key="1">
    <source>
        <dbReference type="SAM" id="Phobius"/>
    </source>
</evidence>
<protein>
    <recommendedName>
        <fullName evidence="4">Holin</fullName>
    </recommendedName>
</protein>
<evidence type="ECO:0000313" key="2">
    <source>
        <dbReference type="EMBL" id="SMQ75557.1"/>
    </source>
</evidence>
<dbReference type="EMBL" id="FXWJ01000007">
    <property type="protein sequence ID" value="SMQ75557.1"/>
    <property type="molecule type" value="Genomic_DNA"/>
</dbReference>
<evidence type="ECO:0008006" key="4">
    <source>
        <dbReference type="Google" id="ProtNLM"/>
    </source>
</evidence>
<keyword evidence="1" id="KW-1133">Transmembrane helix</keyword>
<feature type="transmembrane region" description="Helical" evidence="1">
    <location>
        <begin position="39"/>
        <end position="60"/>
    </location>
</feature>
<keyword evidence="1" id="KW-0812">Transmembrane</keyword>
<keyword evidence="3" id="KW-1185">Reference proteome</keyword>
<comment type="caution">
    <text evidence="2">The sequence shown here is derived from an EMBL/GenBank/DDBJ whole genome shotgun (WGS) entry which is preliminary data.</text>
</comment>
<name>A0ABY1RIZ6_9MICO</name>
<sequence length="66" mass="7254">MRYSRYWKEVRVAALTALPVAIVSGIVQVSRNTPVDDAVIGGAITFVALSLLIPVVRHWLHPESRG</sequence>
<dbReference type="RefSeq" id="WP_086475409.1">
    <property type="nucleotide sequence ID" value="NZ_FXWJ01000007.1"/>
</dbReference>
<dbReference type="Proteomes" id="UP000194464">
    <property type="component" value="Unassembled WGS sequence"/>
</dbReference>
<organism evidence="2 3">
    <name type="scientific">Plantibacter elymi</name>
    <name type="common">nom. nud.</name>
    <dbReference type="NCBI Taxonomy" id="199708"/>
    <lineage>
        <taxon>Bacteria</taxon>
        <taxon>Bacillati</taxon>
        <taxon>Actinomycetota</taxon>
        <taxon>Actinomycetes</taxon>
        <taxon>Micrococcales</taxon>
        <taxon>Microbacteriaceae</taxon>
        <taxon>Plantibacter</taxon>
    </lineage>
</organism>
<reference evidence="2 3" key="1">
    <citation type="submission" date="2017-04" db="EMBL/GenBank/DDBJ databases">
        <authorList>
            <person name="Varghese N."/>
            <person name="Submissions S."/>
        </authorList>
    </citation>
    <scope>NUCLEOTIDE SEQUENCE [LARGE SCALE GENOMIC DNA]</scope>
    <source>
        <strain evidence="2 3">VKM Ac-1784</strain>
    </source>
</reference>
<gene>
    <name evidence="2" type="ORF">SAMN06295909_3881</name>
</gene>
<accession>A0ABY1RIZ6</accession>
<proteinExistence type="predicted"/>